<reference evidence="1 2" key="1">
    <citation type="journal article" date="2018" name="Biotechnol. Adv.">
        <title>Improved genomic resources and new bioinformatic workflow for the carcinogenic parasite Clonorchis sinensis: Biotechnological implications.</title>
        <authorList>
            <person name="Wang D."/>
            <person name="Korhonen P.K."/>
            <person name="Gasser R.B."/>
            <person name="Young N.D."/>
        </authorList>
    </citation>
    <scope>NUCLEOTIDE SEQUENCE [LARGE SCALE GENOMIC DNA]</scope>
    <source>
        <strain evidence="1">Cs-k2</strain>
    </source>
</reference>
<evidence type="ECO:0000313" key="2">
    <source>
        <dbReference type="Proteomes" id="UP000286415"/>
    </source>
</evidence>
<dbReference type="AlphaFoldDB" id="A0A3R7CIN3"/>
<reference evidence="1 2" key="2">
    <citation type="journal article" date="2021" name="Genomics">
        <title>High-quality reference genome for Clonorchis sinensis.</title>
        <authorList>
            <person name="Young N.D."/>
            <person name="Stroehlein A.J."/>
            <person name="Kinkar L."/>
            <person name="Wang T."/>
            <person name="Sohn W.M."/>
            <person name="Chang B.C.H."/>
            <person name="Kaur P."/>
            <person name="Weisz D."/>
            <person name="Dudchenko O."/>
            <person name="Aiden E.L."/>
            <person name="Korhonen P.K."/>
            <person name="Gasser R.B."/>
        </authorList>
    </citation>
    <scope>NUCLEOTIDE SEQUENCE [LARGE SCALE GENOMIC DNA]</scope>
    <source>
        <strain evidence="1">Cs-k2</strain>
    </source>
</reference>
<name>A0A3R7CIN3_CLOSI</name>
<gene>
    <name evidence="1" type="ORF">CSKR_113966</name>
</gene>
<proteinExistence type="predicted"/>
<organism evidence="1 2">
    <name type="scientific">Clonorchis sinensis</name>
    <name type="common">Chinese liver fluke</name>
    <dbReference type="NCBI Taxonomy" id="79923"/>
    <lineage>
        <taxon>Eukaryota</taxon>
        <taxon>Metazoa</taxon>
        <taxon>Spiralia</taxon>
        <taxon>Lophotrochozoa</taxon>
        <taxon>Platyhelminthes</taxon>
        <taxon>Trematoda</taxon>
        <taxon>Digenea</taxon>
        <taxon>Opisthorchiida</taxon>
        <taxon>Opisthorchiata</taxon>
        <taxon>Opisthorchiidae</taxon>
        <taxon>Clonorchis</taxon>
    </lineage>
</organism>
<dbReference type="InParanoid" id="A0A3R7CIN3"/>
<protein>
    <submittedName>
        <fullName evidence="1">Uncharacterized protein</fullName>
    </submittedName>
</protein>
<dbReference type="Proteomes" id="UP000286415">
    <property type="component" value="Unassembled WGS sequence"/>
</dbReference>
<accession>A0A3R7CIN3</accession>
<dbReference type="EMBL" id="NIRI02000013">
    <property type="protein sequence ID" value="KAG5453289.1"/>
    <property type="molecule type" value="Genomic_DNA"/>
</dbReference>
<evidence type="ECO:0000313" key="1">
    <source>
        <dbReference type="EMBL" id="KAG5453289.1"/>
    </source>
</evidence>
<sequence length="204" mass="23090">MHPSYCLQCIAPFPIPPLNSPLTAMYLRSSRLQCAATYLTSPNHRRTKLWLSDPAGDTTPQLCHGCMWGPRPNPWVQKPDRKAVTLGRKCKCITVFVEHVATHVLTPKLEGQETVLVRLLTTDQTGMTDSGNVTRKPLSSAQWITETNHHTNVISLGRIGEHCQANREQTANDLYSVQQKRVRSVVQQNNHYPIPEVYGWVRKQ</sequence>
<comment type="caution">
    <text evidence="1">The sequence shown here is derived from an EMBL/GenBank/DDBJ whole genome shotgun (WGS) entry which is preliminary data.</text>
</comment>
<keyword evidence="2" id="KW-1185">Reference proteome</keyword>